<dbReference type="GO" id="GO:0005777">
    <property type="term" value="C:peroxisome"/>
    <property type="evidence" value="ECO:0007669"/>
    <property type="project" value="EnsemblPlants"/>
</dbReference>
<dbReference type="Gene3D" id="3.30.1050.10">
    <property type="entry name" value="SCP2 sterol-binding domain"/>
    <property type="match status" value="1"/>
</dbReference>
<dbReference type="GO" id="GO:0032365">
    <property type="term" value="P:intracellular lipid transport"/>
    <property type="evidence" value="ECO:0007669"/>
    <property type="project" value="EnsemblPlants"/>
</dbReference>
<dbReference type="Pfam" id="PF02036">
    <property type="entry name" value="SCP2"/>
    <property type="match status" value="1"/>
</dbReference>
<proteinExistence type="predicted"/>
<evidence type="ECO:0000259" key="1">
    <source>
        <dbReference type="Pfam" id="PF02036"/>
    </source>
</evidence>
<dbReference type="OrthoDB" id="3592703at2759"/>
<feature type="domain" description="SCP2" evidence="1">
    <location>
        <begin position="32"/>
        <end position="120"/>
    </location>
</feature>
<dbReference type="GO" id="GO:0009744">
    <property type="term" value="P:response to sucrose"/>
    <property type="evidence" value="ECO:0007669"/>
    <property type="project" value="EnsemblPlants"/>
</dbReference>
<dbReference type="GO" id="GO:0006635">
    <property type="term" value="P:fatty acid beta-oxidation"/>
    <property type="evidence" value="ECO:0007669"/>
    <property type="project" value="EnsemblPlants"/>
</dbReference>
<dbReference type="PANTHER" id="PTHR10094:SF25">
    <property type="entry name" value="SCP2 STEROL-BINDING DOMAIN-CONTAINING PROTEIN 1"/>
    <property type="match status" value="1"/>
</dbReference>
<dbReference type="PANTHER" id="PTHR10094">
    <property type="entry name" value="STEROL CARRIER PROTEIN 2 SCP-2 FAMILY PROTEIN"/>
    <property type="match status" value="1"/>
</dbReference>
<sequence length="130" mass="14180">MAEAGQNFADSSTLKSAALMDMMKGHLTTDEGKRLKEKVGLVYQINVAPKKIGFQEEMFVVDLKNLKVYKGPCDGKPDATFSFVDGDFLSVASGKLNPQMAFIRGKMKIKGSMGAAQKFTPDIFPKPAKL</sequence>
<name>A0A2R6X6A9_MARPO</name>
<reference evidence="3" key="1">
    <citation type="journal article" date="2017" name="Cell">
        <title>Insights into land plant evolution garnered from the Marchantia polymorpha genome.</title>
        <authorList>
            <person name="Bowman J.L."/>
            <person name="Kohchi T."/>
            <person name="Yamato K.T."/>
            <person name="Jenkins J."/>
            <person name="Shu S."/>
            <person name="Ishizaki K."/>
            <person name="Yamaoka S."/>
            <person name="Nishihama R."/>
            <person name="Nakamura Y."/>
            <person name="Berger F."/>
            <person name="Adam C."/>
            <person name="Aki S.S."/>
            <person name="Althoff F."/>
            <person name="Araki T."/>
            <person name="Arteaga-Vazquez M.A."/>
            <person name="Balasubrmanian S."/>
            <person name="Barry K."/>
            <person name="Bauer D."/>
            <person name="Boehm C.R."/>
            <person name="Briginshaw L."/>
            <person name="Caballero-Perez J."/>
            <person name="Catarino B."/>
            <person name="Chen F."/>
            <person name="Chiyoda S."/>
            <person name="Chovatia M."/>
            <person name="Davies K.M."/>
            <person name="Delmans M."/>
            <person name="Demura T."/>
            <person name="Dierschke T."/>
            <person name="Dolan L."/>
            <person name="Dorantes-Acosta A.E."/>
            <person name="Eklund D.M."/>
            <person name="Florent S.N."/>
            <person name="Flores-Sandoval E."/>
            <person name="Fujiyama A."/>
            <person name="Fukuzawa H."/>
            <person name="Galik B."/>
            <person name="Grimanelli D."/>
            <person name="Grimwood J."/>
            <person name="Grossniklaus U."/>
            <person name="Hamada T."/>
            <person name="Haseloff J."/>
            <person name="Hetherington A.J."/>
            <person name="Higo A."/>
            <person name="Hirakawa Y."/>
            <person name="Hundley H.N."/>
            <person name="Ikeda Y."/>
            <person name="Inoue K."/>
            <person name="Inoue S.I."/>
            <person name="Ishida S."/>
            <person name="Jia Q."/>
            <person name="Kakita M."/>
            <person name="Kanazawa T."/>
            <person name="Kawai Y."/>
            <person name="Kawashima T."/>
            <person name="Kennedy M."/>
            <person name="Kinose K."/>
            <person name="Kinoshita T."/>
            <person name="Kohara Y."/>
            <person name="Koide E."/>
            <person name="Komatsu K."/>
            <person name="Kopischke S."/>
            <person name="Kubo M."/>
            <person name="Kyozuka J."/>
            <person name="Lagercrantz U."/>
            <person name="Lin S.S."/>
            <person name="Lindquist E."/>
            <person name="Lipzen A.M."/>
            <person name="Lu C.W."/>
            <person name="De Luna E."/>
            <person name="Martienssen R.A."/>
            <person name="Minamino N."/>
            <person name="Mizutani M."/>
            <person name="Mizutani M."/>
            <person name="Mochizuki N."/>
            <person name="Monte I."/>
            <person name="Mosher R."/>
            <person name="Nagasaki H."/>
            <person name="Nakagami H."/>
            <person name="Naramoto S."/>
            <person name="Nishitani K."/>
            <person name="Ohtani M."/>
            <person name="Okamoto T."/>
            <person name="Okumura M."/>
            <person name="Phillips J."/>
            <person name="Pollak B."/>
            <person name="Reinders A."/>
            <person name="Rovekamp M."/>
            <person name="Sano R."/>
            <person name="Sawa S."/>
            <person name="Schmid M.W."/>
            <person name="Shirakawa M."/>
            <person name="Solano R."/>
            <person name="Spunde A."/>
            <person name="Suetsugu N."/>
            <person name="Sugano S."/>
            <person name="Sugiyama A."/>
            <person name="Sun R."/>
            <person name="Suzuki Y."/>
            <person name="Takenaka M."/>
            <person name="Takezawa D."/>
            <person name="Tomogane H."/>
            <person name="Tsuzuki M."/>
            <person name="Ueda T."/>
            <person name="Umeda M."/>
            <person name="Ward J.M."/>
            <person name="Watanabe Y."/>
            <person name="Yazaki K."/>
            <person name="Yokoyama R."/>
            <person name="Yoshitake Y."/>
            <person name="Yotsui I."/>
            <person name="Zachgo S."/>
            <person name="Schmutz J."/>
        </authorList>
    </citation>
    <scope>NUCLEOTIDE SEQUENCE [LARGE SCALE GENOMIC DNA]</scope>
    <source>
        <strain evidence="3">Tak-1</strain>
    </source>
</reference>
<dbReference type="GO" id="GO:0046487">
    <property type="term" value="P:glyoxylate metabolic process"/>
    <property type="evidence" value="ECO:0007669"/>
    <property type="project" value="EnsemblPlants"/>
</dbReference>
<dbReference type="SUPFAM" id="SSF55718">
    <property type="entry name" value="SCP-like"/>
    <property type="match status" value="1"/>
</dbReference>
<evidence type="ECO:0000313" key="2">
    <source>
        <dbReference type="EMBL" id="PTQ41640.1"/>
    </source>
</evidence>
<dbReference type="GO" id="GO:0005829">
    <property type="term" value="C:cytosol"/>
    <property type="evidence" value="ECO:0000318"/>
    <property type="project" value="GO_Central"/>
</dbReference>
<organism evidence="2 3">
    <name type="scientific">Marchantia polymorpha</name>
    <name type="common">Common liverwort</name>
    <name type="synonym">Marchantia aquatica</name>
    <dbReference type="NCBI Taxonomy" id="3197"/>
    <lineage>
        <taxon>Eukaryota</taxon>
        <taxon>Viridiplantae</taxon>
        <taxon>Streptophyta</taxon>
        <taxon>Embryophyta</taxon>
        <taxon>Marchantiophyta</taxon>
        <taxon>Marchantiopsida</taxon>
        <taxon>Marchantiidae</taxon>
        <taxon>Marchantiales</taxon>
        <taxon>Marchantiaceae</taxon>
        <taxon>Marchantia</taxon>
    </lineage>
</organism>
<dbReference type="InterPro" id="IPR036527">
    <property type="entry name" value="SCP2_sterol-bd_dom_sf"/>
</dbReference>
<dbReference type="EMBL" id="KZ772705">
    <property type="protein sequence ID" value="PTQ41640.1"/>
    <property type="molecule type" value="Genomic_DNA"/>
</dbReference>
<gene>
    <name evidence="2" type="ORF">MARPO_0033s0053</name>
</gene>
<dbReference type="OMA" id="EQMKQHF"/>
<keyword evidence="3" id="KW-1185">Reference proteome</keyword>
<dbReference type="AlphaFoldDB" id="A0A2R6X6A9"/>
<dbReference type="GO" id="GO:0009845">
    <property type="term" value="P:seed germination"/>
    <property type="evidence" value="ECO:0007669"/>
    <property type="project" value="EnsemblPlants"/>
</dbReference>
<accession>A0A2R6X6A9</accession>
<dbReference type="Proteomes" id="UP000244005">
    <property type="component" value="Unassembled WGS sequence"/>
</dbReference>
<evidence type="ECO:0000313" key="3">
    <source>
        <dbReference type="Proteomes" id="UP000244005"/>
    </source>
</evidence>
<dbReference type="InterPro" id="IPR003033">
    <property type="entry name" value="SCP2_sterol-bd_dom"/>
</dbReference>
<dbReference type="FunFam" id="3.30.1050.10:FF:000006">
    <property type="entry name" value="Non-specific lipid-transfer protein-like 1"/>
    <property type="match status" value="1"/>
</dbReference>
<dbReference type="Gramene" id="Mp1g16070.1">
    <property type="protein sequence ID" value="Mp1g16070.1.cds"/>
    <property type="gene ID" value="Mp1g16070"/>
</dbReference>
<dbReference type="GO" id="GO:0009646">
    <property type="term" value="P:response to absence of light"/>
    <property type="evidence" value="ECO:0007669"/>
    <property type="project" value="EnsemblPlants"/>
</dbReference>
<protein>
    <recommendedName>
        <fullName evidence="1">SCP2 domain-containing protein</fullName>
    </recommendedName>
</protein>